<evidence type="ECO:0000256" key="3">
    <source>
        <dbReference type="ARBA" id="ARBA00022692"/>
    </source>
</evidence>
<dbReference type="InterPro" id="IPR050368">
    <property type="entry name" value="ClC-type_chloride_channel"/>
</dbReference>
<dbReference type="InterPro" id="IPR001807">
    <property type="entry name" value="ClC"/>
</dbReference>
<accession>A0A5C6S628</accession>
<comment type="subcellular location">
    <subcellularLocation>
        <location evidence="1">Membrane</location>
        <topology evidence="1">Multi-pass membrane protein</topology>
    </subcellularLocation>
</comment>
<dbReference type="RefSeq" id="WP_147097651.1">
    <property type="nucleotide sequence ID" value="NZ_JBHUFH010000002.1"/>
</dbReference>
<feature type="transmembrane region" description="Helical" evidence="10">
    <location>
        <begin position="369"/>
        <end position="389"/>
    </location>
</feature>
<dbReference type="SUPFAM" id="SSF81340">
    <property type="entry name" value="Clc chloride channel"/>
    <property type="match status" value="1"/>
</dbReference>
<evidence type="ECO:0000256" key="4">
    <source>
        <dbReference type="ARBA" id="ARBA00022989"/>
    </source>
</evidence>
<evidence type="ECO:0000256" key="9">
    <source>
        <dbReference type="ARBA" id="ARBA00023303"/>
    </source>
</evidence>
<dbReference type="AlphaFoldDB" id="A0A5C6S628"/>
<dbReference type="GO" id="GO:0005254">
    <property type="term" value="F:chloride channel activity"/>
    <property type="evidence" value="ECO:0007669"/>
    <property type="project" value="UniProtKB-KW"/>
</dbReference>
<keyword evidence="2" id="KW-0813">Transport</keyword>
<feature type="transmembrane region" description="Helical" evidence="10">
    <location>
        <begin position="305"/>
        <end position="330"/>
    </location>
</feature>
<evidence type="ECO:0000256" key="8">
    <source>
        <dbReference type="ARBA" id="ARBA00023214"/>
    </source>
</evidence>
<keyword evidence="12" id="KW-1185">Reference proteome</keyword>
<feature type="transmembrane region" description="Helical" evidence="10">
    <location>
        <begin position="342"/>
        <end position="363"/>
    </location>
</feature>
<dbReference type="OrthoDB" id="9767361at2"/>
<dbReference type="PANTHER" id="PTHR43427:SF6">
    <property type="entry name" value="CHLORIDE CHANNEL PROTEIN CLC-E"/>
    <property type="match status" value="1"/>
</dbReference>
<keyword evidence="4 10" id="KW-1133">Transmembrane helix</keyword>
<organism evidence="11 12">
    <name type="scientific">Paracoccus aurantiacus</name>
    <dbReference type="NCBI Taxonomy" id="2599412"/>
    <lineage>
        <taxon>Bacteria</taxon>
        <taxon>Pseudomonadati</taxon>
        <taxon>Pseudomonadota</taxon>
        <taxon>Alphaproteobacteria</taxon>
        <taxon>Rhodobacterales</taxon>
        <taxon>Paracoccaceae</taxon>
        <taxon>Paracoccus</taxon>
    </lineage>
</organism>
<protein>
    <submittedName>
        <fullName evidence="11">Chloride channel protein</fullName>
    </submittedName>
</protein>
<dbReference type="CDD" id="cd00400">
    <property type="entry name" value="Voltage_gated_ClC"/>
    <property type="match status" value="1"/>
</dbReference>
<evidence type="ECO:0000313" key="11">
    <source>
        <dbReference type="EMBL" id="TXB69074.1"/>
    </source>
</evidence>
<evidence type="ECO:0000256" key="1">
    <source>
        <dbReference type="ARBA" id="ARBA00004141"/>
    </source>
</evidence>
<keyword evidence="6 10" id="KW-0472">Membrane</keyword>
<evidence type="ECO:0000256" key="5">
    <source>
        <dbReference type="ARBA" id="ARBA00023065"/>
    </source>
</evidence>
<sequence>MAQSEPPRKPQNNAAAGHWLTAGFGQTRRQVAEGLRIMRHKGPSQIQFWLLALLIGIGAGLAALGFRLGITVLLRTFYGIDDESLTNDAARLPWWWLVLVPTVGGLVVGLILDRFTAAGRAATVADVIEDAALEGGRVNMREGFASAAASLLTLGMGGSSGREGPVVHFAGVISTWFATRISASPMAGRELLGCAVAGAVAASFNAPIAGALFAHEVILRHFAAHAFAPIAIAAVAGAVINRQAFGGATEFALPGEPGLSFYVELPAFMLLGIVCALVAAALVWAVLRADATGNALFQRTGWPRWLRPTLAGALLGLLAIPFPHIIGVGYQTTFAALRGAFGLQEVLIFAVVKVLAVSLTLGGRMGGGIFSPALVLGALTGLAFGMIATSMAPTMSGSTTIYAMAGMGAVAAAVLGAPISTALIVFEMTGDFQTGIAVMTAVSLSSALASRILHRSFFLTQLELRGVHVAEGPQVWLPQKMRINSLMRAPDAENAPAPDLVRNLALSGRALVDGARLGLALSEFERTGAAFLPVIRPPAPRDPAAIGPPSPPEVIGTLYHVDALRALNQALAATAAEEHG</sequence>
<evidence type="ECO:0000256" key="6">
    <source>
        <dbReference type="ARBA" id="ARBA00023136"/>
    </source>
</evidence>
<dbReference type="Gene3D" id="1.10.3080.10">
    <property type="entry name" value="Clc chloride channel"/>
    <property type="match status" value="1"/>
</dbReference>
<evidence type="ECO:0000256" key="7">
    <source>
        <dbReference type="ARBA" id="ARBA00023173"/>
    </source>
</evidence>
<keyword evidence="3 10" id="KW-0812">Transmembrane</keyword>
<evidence type="ECO:0000256" key="2">
    <source>
        <dbReference type="ARBA" id="ARBA00022448"/>
    </source>
</evidence>
<dbReference type="PANTHER" id="PTHR43427">
    <property type="entry name" value="CHLORIDE CHANNEL PROTEIN CLC-E"/>
    <property type="match status" value="1"/>
</dbReference>
<evidence type="ECO:0000256" key="10">
    <source>
        <dbReference type="SAM" id="Phobius"/>
    </source>
</evidence>
<feature type="transmembrane region" description="Helical" evidence="10">
    <location>
        <begin position="218"/>
        <end position="240"/>
    </location>
</feature>
<keyword evidence="7" id="KW-0869">Chloride channel</keyword>
<dbReference type="EMBL" id="VOPL01000003">
    <property type="protein sequence ID" value="TXB69074.1"/>
    <property type="molecule type" value="Genomic_DNA"/>
</dbReference>
<name>A0A5C6S628_9RHOB</name>
<keyword evidence="8" id="KW-0868">Chloride</keyword>
<feature type="transmembrane region" description="Helical" evidence="10">
    <location>
        <begin position="401"/>
        <end position="426"/>
    </location>
</feature>
<dbReference type="InterPro" id="IPR014743">
    <property type="entry name" value="Cl-channel_core"/>
</dbReference>
<dbReference type="Pfam" id="PF00654">
    <property type="entry name" value="Voltage_CLC"/>
    <property type="match status" value="1"/>
</dbReference>
<keyword evidence="5" id="KW-0406">Ion transport</keyword>
<feature type="transmembrane region" description="Helical" evidence="10">
    <location>
        <begin position="48"/>
        <end position="74"/>
    </location>
</feature>
<feature type="transmembrane region" description="Helical" evidence="10">
    <location>
        <begin position="94"/>
        <end position="112"/>
    </location>
</feature>
<dbReference type="GO" id="GO:0034707">
    <property type="term" value="C:chloride channel complex"/>
    <property type="evidence" value="ECO:0007669"/>
    <property type="project" value="UniProtKB-KW"/>
</dbReference>
<reference evidence="11 12" key="1">
    <citation type="submission" date="2019-08" db="EMBL/GenBank/DDBJ databases">
        <authorList>
            <person name="Ye J."/>
        </authorList>
    </citation>
    <scope>NUCLEOTIDE SEQUENCE [LARGE SCALE GENOMIC DNA]</scope>
    <source>
        <strain evidence="11 12">TK008</strain>
    </source>
</reference>
<gene>
    <name evidence="11" type="ORF">FQV27_08850</name>
</gene>
<feature type="transmembrane region" description="Helical" evidence="10">
    <location>
        <begin position="261"/>
        <end position="285"/>
    </location>
</feature>
<keyword evidence="9" id="KW-0407">Ion channel</keyword>
<dbReference type="PRINTS" id="PR00762">
    <property type="entry name" value="CLCHANNEL"/>
</dbReference>
<comment type="caution">
    <text evidence="11">The sequence shown here is derived from an EMBL/GenBank/DDBJ whole genome shotgun (WGS) entry which is preliminary data.</text>
</comment>
<dbReference type="Proteomes" id="UP000321562">
    <property type="component" value="Unassembled WGS sequence"/>
</dbReference>
<proteinExistence type="predicted"/>
<evidence type="ECO:0000313" key="12">
    <source>
        <dbReference type="Proteomes" id="UP000321562"/>
    </source>
</evidence>